<keyword evidence="6 9" id="KW-1133">Transmembrane helix</keyword>
<dbReference type="Gene3D" id="3.60.110.10">
    <property type="entry name" value="Carbon-nitrogen hydrolase"/>
    <property type="match status" value="1"/>
</dbReference>
<dbReference type="OrthoDB" id="9811121at2"/>
<protein>
    <recommendedName>
        <fullName evidence="9">Apolipoprotein N-acyltransferase</fullName>
        <shortName evidence="9">ALP N-acyltransferase</shortName>
        <ecNumber evidence="9">2.3.1.269</ecNumber>
    </recommendedName>
</protein>
<comment type="function">
    <text evidence="9">Catalyzes the phospholipid dependent N-acylation of the N-terminal cysteine of apolipoprotein, the last step in lipoprotein maturation.</text>
</comment>
<evidence type="ECO:0000256" key="7">
    <source>
        <dbReference type="ARBA" id="ARBA00023136"/>
    </source>
</evidence>
<keyword evidence="9" id="KW-0997">Cell inner membrane</keyword>
<dbReference type="InterPro" id="IPR036526">
    <property type="entry name" value="C-N_Hydrolase_sf"/>
</dbReference>
<dbReference type="UniPathway" id="UPA00666"/>
<feature type="transmembrane region" description="Helical" evidence="9">
    <location>
        <begin position="42"/>
        <end position="66"/>
    </location>
</feature>
<dbReference type="HOGENOM" id="CLU_019563_3_1_0"/>
<dbReference type="NCBIfam" id="TIGR00546">
    <property type="entry name" value="lnt"/>
    <property type="match status" value="1"/>
</dbReference>
<dbReference type="AlphaFoldDB" id="D3SMF7"/>
<dbReference type="RefSeq" id="WP_012992343.1">
    <property type="nucleotide sequence ID" value="NC_013894.1"/>
</dbReference>
<evidence type="ECO:0000256" key="3">
    <source>
        <dbReference type="ARBA" id="ARBA00022475"/>
    </source>
</evidence>
<organism evidence="11 12">
    <name type="scientific">Thermocrinis albus (strain DSM 14484 / JCM 11386 / HI 11/12)</name>
    <dbReference type="NCBI Taxonomy" id="638303"/>
    <lineage>
        <taxon>Bacteria</taxon>
        <taxon>Pseudomonadati</taxon>
        <taxon>Aquificota</taxon>
        <taxon>Aquificia</taxon>
        <taxon>Aquificales</taxon>
        <taxon>Aquificaceae</taxon>
        <taxon>Thermocrinis</taxon>
    </lineage>
</organism>
<dbReference type="Pfam" id="PF00795">
    <property type="entry name" value="CN_hydrolase"/>
    <property type="match status" value="1"/>
</dbReference>
<comment type="pathway">
    <text evidence="9">Protein modification; lipoprotein biosynthesis (N-acyl transfer).</text>
</comment>
<feature type="transmembrane region" description="Helical" evidence="9">
    <location>
        <begin position="117"/>
        <end position="137"/>
    </location>
</feature>
<keyword evidence="3 9" id="KW-1003">Cell membrane</keyword>
<evidence type="ECO:0000256" key="5">
    <source>
        <dbReference type="ARBA" id="ARBA00022692"/>
    </source>
</evidence>
<dbReference type="CDD" id="cd07571">
    <property type="entry name" value="ALP_N-acyl_transferase"/>
    <property type="match status" value="1"/>
</dbReference>
<dbReference type="InterPro" id="IPR003010">
    <property type="entry name" value="C-N_Hydrolase"/>
</dbReference>
<evidence type="ECO:0000256" key="9">
    <source>
        <dbReference type="HAMAP-Rule" id="MF_01148"/>
    </source>
</evidence>
<dbReference type="STRING" id="638303.Thal_1306"/>
<evidence type="ECO:0000256" key="1">
    <source>
        <dbReference type="ARBA" id="ARBA00004651"/>
    </source>
</evidence>
<dbReference type="Pfam" id="PF20154">
    <property type="entry name" value="LNT_N"/>
    <property type="match status" value="1"/>
</dbReference>
<feature type="transmembrane region" description="Helical" evidence="9">
    <location>
        <begin position="72"/>
        <end position="96"/>
    </location>
</feature>
<dbReference type="PROSITE" id="PS50263">
    <property type="entry name" value="CN_HYDROLASE"/>
    <property type="match status" value="1"/>
</dbReference>
<dbReference type="InterPro" id="IPR045378">
    <property type="entry name" value="LNT_N"/>
</dbReference>
<dbReference type="GO" id="GO:0016410">
    <property type="term" value="F:N-acyltransferase activity"/>
    <property type="evidence" value="ECO:0007669"/>
    <property type="project" value="UniProtKB-UniRule"/>
</dbReference>
<name>D3SMF7_THEAH</name>
<dbReference type="SUPFAM" id="SSF56317">
    <property type="entry name" value="Carbon-nitrogen hydrolase"/>
    <property type="match status" value="1"/>
</dbReference>
<comment type="similarity">
    <text evidence="2 9">Belongs to the CN hydrolase family. Apolipoprotein N-acyltransferase subfamily.</text>
</comment>
<comment type="catalytic activity">
    <reaction evidence="9">
        <text>N-terminal S-1,2-diacyl-sn-glyceryl-L-cysteinyl-[lipoprotein] + a glycerophospholipid = N-acyl-S-1,2-diacyl-sn-glyceryl-L-cysteinyl-[lipoprotein] + a 2-acyl-sn-glycero-3-phospholipid + H(+)</text>
        <dbReference type="Rhea" id="RHEA:48228"/>
        <dbReference type="Rhea" id="RHEA-COMP:14681"/>
        <dbReference type="Rhea" id="RHEA-COMP:14684"/>
        <dbReference type="ChEBI" id="CHEBI:15378"/>
        <dbReference type="ChEBI" id="CHEBI:136912"/>
        <dbReference type="ChEBI" id="CHEBI:140656"/>
        <dbReference type="ChEBI" id="CHEBI:140657"/>
        <dbReference type="ChEBI" id="CHEBI:140660"/>
        <dbReference type="EC" id="2.3.1.269"/>
    </reaction>
</comment>
<dbReference type="PANTHER" id="PTHR38686">
    <property type="entry name" value="APOLIPOPROTEIN N-ACYLTRANSFERASE"/>
    <property type="match status" value="1"/>
</dbReference>
<keyword evidence="11" id="KW-0449">Lipoprotein</keyword>
<feature type="transmembrane region" description="Helical" evidence="9">
    <location>
        <begin position="143"/>
        <end position="161"/>
    </location>
</feature>
<evidence type="ECO:0000256" key="6">
    <source>
        <dbReference type="ARBA" id="ARBA00022989"/>
    </source>
</evidence>
<gene>
    <name evidence="9" type="primary">lnt</name>
    <name evidence="11" type="ordered locus">Thal_1306</name>
</gene>
<dbReference type="GO" id="GO:0042158">
    <property type="term" value="P:lipoprotein biosynthetic process"/>
    <property type="evidence" value="ECO:0007669"/>
    <property type="project" value="UniProtKB-UniRule"/>
</dbReference>
<dbReference type="GO" id="GO:0005886">
    <property type="term" value="C:plasma membrane"/>
    <property type="evidence" value="ECO:0007669"/>
    <property type="project" value="UniProtKB-SubCell"/>
</dbReference>
<dbReference type="InterPro" id="IPR004563">
    <property type="entry name" value="Apolipo_AcylTrfase"/>
</dbReference>
<evidence type="ECO:0000313" key="12">
    <source>
        <dbReference type="Proteomes" id="UP000002043"/>
    </source>
</evidence>
<keyword evidence="8 9" id="KW-0012">Acyltransferase</keyword>
<comment type="subcellular location">
    <subcellularLocation>
        <location evidence="9">Cell inner membrane</location>
        <topology evidence="9">Multi-pass membrane protein</topology>
    </subcellularLocation>
    <subcellularLocation>
        <location evidence="1">Cell membrane</location>
        <topology evidence="1">Multi-pass membrane protein</topology>
    </subcellularLocation>
</comment>
<reference evidence="12" key="1">
    <citation type="journal article" date="2010" name="Stand. Genomic Sci.">
        <title>Complete genome sequence of Thermocrinis albus type strain (HI 11/12T).</title>
        <authorList>
            <person name="Wirth R."/>
            <person name="Sikorski J."/>
            <person name="Brambilla E."/>
            <person name="Misra M."/>
            <person name="Lapidus A."/>
            <person name="Copeland A."/>
            <person name="Nolan M."/>
            <person name="Lucas S."/>
            <person name="Chen F."/>
            <person name="Tice H."/>
            <person name="Cheng J.F."/>
            <person name="Han C."/>
            <person name="Detter J.C."/>
            <person name="Tapia R."/>
            <person name="Bruce D."/>
            <person name="Goodwin L."/>
            <person name="Pitluck S."/>
            <person name="Pati A."/>
            <person name="Anderson I."/>
            <person name="Ivanova N."/>
            <person name="Mavromatis K."/>
            <person name="Mikhailova N."/>
            <person name="Chen A."/>
            <person name="Palaniappan K."/>
            <person name="Bilek Y."/>
            <person name="Hader T."/>
            <person name="Land M."/>
            <person name="Hauser L."/>
            <person name="Chang Y.J."/>
            <person name="Jeffries C.D."/>
            <person name="Tindall B.J."/>
            <person name="Rohde M."/>
            <person name="Goker M."/>
            <person name="Bristow J."/>
            <person name="Eisen J.A."/>
            <person name="Markowitz V."/>
            <person name="Hugenholtz P."/>
            <person name="Kyrpides N.C."/>
            <person name="Klenk H.P."/>
        </authorList>
    </citation>
    <scope>NUCLEOTIDE SEQUENCE [LARGE SCALE GENOMIC DNA]</scope>
    <source>
        <strain evidence="12">DSM 14484 / JCM 11386 / HI 11/12</strain>
    </source>
</reference>
<dbReference type="Proteomes" id="UP000002043">
    <property type="component" value="Chromosome"/>
</dbReference>
<keyword evidence="4 9" id="KW-0808">Transferase</keyword>
<evidence type="ECO:0000256" key="2">
    <source>
        <dbReference type="ARBA" id="ARBA00010065"/>
    </source>
</evidence>
<evidence type="ECO:0000259" key="10">
    <source>
        <dbReference type="PROSITE" id="PS50263"/>
    </source>
</evidence>
<keyword evidence="5 9" id="KW-0812">Transmembrane</keyword>
<keyword evidence="12" id="KW-1185">Reference proteome</keyword>
<feature type="domain" description="CN hydrolase" evidence="10">
    <location>
        <begin position="202"/>
        <end position="437"/>
    </location>
</feature>
<accession>D3SMF7</accession>
<sequence length="442" mass="50857">MRDFFKGLLVGFCLYLPFSHMAVWYFSLLGLYILLKDINVRFWTISGFVFFLLSLKCATIAVTQYGGISWPLAYALVVPFVLFLTLFQFTLPVYLTKKSHVLLLPIFYLFAELIRSYHPYGGFPWLIVGTLTVYFPFLKHSLSLFNVYFQSFFLLMFLTLLARRRWMWMTLLLSVWVLSAFYGYTQLEKKMTSAKEILVALVQTAVPQQDKLRKDLFYQHTDSILDLLQQAVSKKPDLTVLPESALPFFFSEEDMMEPLYRMSYLSPILVGLVDIREGTKPYNSAYLLANGRLVDHYDKVKLMPIGEFLPEPFGFLKRLFPAISGIDYVPGDQIRPLRLGDIRIATPICFEIAHMSLVHKMADGAHLVAVLTNDGWFNNSDCSYQHLLWAKVRALELGKYVLWVNNSGDTGAIAPDGSIVKRLGYMHRGFIYVRVKLLANRP</sequence>
<evidence type="ECO:0000313" key="11">
    <source>
        <dbReference type="EMBL" id="ADC89937.1"/>
    </source>
</evidence>
<evidence type="ECO:0000256" key="8">
    <source>
        <dbReference type="ARBA" id="ARBA00023315"/>
    </source>
</evidence>
<proteinExistence type="inferred from homology"/>
<dbReference type="EC" id="2.3.1.269" evidence="9"/>
<dbReference type="HAMAP" id="MF_01148">
    <property type="entry name" value="Lnt"/>
    <property type="match status" value="1"/>
</dbReference>
<evidence type="ECO:0000256" key="4">
    <source>
        <dbReference type="ARBA" id="ARBA00022679"/>
    </source>
</evidence>
<dbReference type="eggNOG" id="COG0815">
    <property type="taxonomic scope" value="Bacteria"/>
</dbReference>
<keyword evidence="7 9" id="KW-0472">Membrane</keyword>
<dbReference type="EMBL" id="CP001931">
    <property type="protein sequence ID" value="ADC89937.1"/>
    <property type="molecule type" value="Genomic_DNA"/>
</dbReference>
<dbReference type="KEGG" id="tal:Thal_1306"/>
<feature type="transmembrane region" description="Helical" evidence="9">
    <location>
        <begin position="166"/>
        <end position="184"/>
    </location>
</feature>
<dbReference type="PANTHER" id="PTHR38686:SF1">
    <property type="entry name" value="APOLIPOPROTEIN N-ACYLTRANSFERASE"/>
    <property type="match status" value="1"/>
</dbReference>
<feature type="transmembrane region" description="Helical" evidence="9">
    <location>
        <begin position="14"/>
        <end position="35"/>
    </location>
</feature>